<dbReference type="AlphaFoldDB" id="A0A9N7NWI9"/>
<accession>A0A9N7NWI9</accession>
<evidence type="ECO:0000313" key="1">
    <source>
        <dbReference type="EMBL" id="CAA0839704.1"/>
    </source>
</evidence>
<dbReference type="PANTHER" id="PTHR33696">
    <property type="entry name" value="T22J18.15-RELATED"/>
    <property type="match status" value="1"/>
</dbReference>
<sequence length="204" mass="22494">MSHRKIHSQGYVPFSWEEKPGISKFNHQKTSSDVNLTDMKLLPENSSGAHNIKVTPPPPCNSRPSTTSFSRKGSWWLDDPFLAALTSCTKGVPEKEPSKGKNVIGKRAGVFSCKHSCDVEKDSFVRLTKLPPIPKERGMESGVARATRDLCIVVVGAEMKTLPLLHLCSVVCVWVEDRCFRVLLVVLVGSRQQLCGGSRRSFSG</sequence>
<dbReference type="EMBL" id="CACSLK010031421">
    <property type="protein sequence ID" value="CAA0839704.1"/>
    <property type="molecule type" value="Genomic_DNA"/>
</dbReference>
<keyword evidence="2" id="KW-1185">Reference proteome</keyword>
<reference evidence="1" key="1">
    <citation type="submission" date="2019-12" db="EMBL/GenBank/DDBJ databases">
        <authorList>
            <person name="Scholes J."/>
        </authorList>
    </citation>
    <scope>NUCLEOTIDE SEQUENCE</scope>
</reference>
<protein>
    <submittedName>
        <fullName evidence="1">Uncharacterized protein</fullName>
    </submittedName>
</protein>
<proteinExistence type="predicted"/>
<dbReference type="Proteomes" id="UP001153555">
    <property type="component" value="Unassembled WGS sequence"/>
</dbReference>
<name>A0A9N7NWI9_STRHE</name>
<organism evidence="1 2">
    <name type="scientific">Striga hermonthica</name>
    <name type="common">Purple witchweed</name>
    <name type="synonym">Buchnera hermonthica</name>
    <dbReference type="NCBI Taxonomy" id="68872"/>
    <lineage>
        <taxon>Eukaryota</taxon>
        <taxon>Viridiplantae</taxon>
        <taxon>Streptophyta</taxon>
        <taxon>Embryophyta</taxon>
        <taxon>Tracheophyta</taxon>
        <taxon>Spermatophyta</taxon>
        <taxon>Magnoliopsida</taxon>
        <taxon>eudicotyledons</taxon>
        <taxon>Gunneridae</taxon>
        <taxon>Pentapetalae</taxon>
        <taxon>asterids</taxon>
        <taxon>lamiids</taxon>
        <taxon>Lamiales</taxon>
        <taxon>Orobanchaceae</taxon>
        <taxon>Buchnereae</taxon>
        <taxon>Striga</taxon>
    </lineage>
</organism>
<evidence type="ECO:0000313" key="2">
    <source>
        <dbReference type="Proteomes" id="UP001153555"/>
    </source>
</evidence>
<gene>
    <name evidence="1" type="ORF">SHERM_06266</name>
</gene>
<comment type="caution">
    <text evidence="1">The sequence shown here is derived from an EMBL/GenBank/DDBJ whole genome shotgun (WGS) entry which is preliminary data.</text>
</comment>
<dbReference type="OrthoDB" id="745459at2759"/>
<dbReference type="PANTHER" id="PTHR33696:SF3">
    <property type="entry name" value="FLZ-TYPE DOMAIN-CONTAINING PROTEIN"/>
    <property type="match status" value="1"/>
</dbReference>